<gene>
    <name evidence="13" type="ORF">HYH03_012110</name>
</gene>
<feature type="region of interest" description="Disordered" evidence="8">
    <location>
        <begin position="226"/>
        <end position="245"/>
    </location>
</feature>
<feature type="transmembrane region" description="Helical" evidence="9">
    <location>
        <begin position="177"/>
        <end position="197"/>
    </location>
</feature>
<evidence type="ECO:0000256" key="2">
    <source>
        <dbReference type="ARBA" id="ARBA00007779"/>
    </source>
</evidence>
<keyword evidence="3" id="KW-0813">Transport</keyword>
<dbReference type="InterPro" id="IPR032880">
    <property type="entry name" value="CSC1/OSCA1-like_N"/>
</dbReference>
<feature type="region of interest" description="Disordered" evidence="8">
    <location>
        <begin position="477"/>
        <end position="517"/>
    </location>
</feature>
<feature type="transmembrane region" description="Helical" evidence="9">
    <location>
        <begin position="1198"/>
        <end position="1222"/>
    </location>
</feature>
<dbReference type="OrthoDB" id="539812at2759"/>
<feature type="transmembrane region" description="Helical" evidence="9">
    <location>
        <begin position="1276"/>
        <end position="1296"/>
    </location>
</feature>
<dbReference type="EMBL" id="JAEHOE010000073">
    <property type="protein sequence ID" value="KAG2489474.1"/>
    <property type="molecule type" value="Genomic_DNA"/>
</dbReference>
<evidence type="ECO:0000313" key="14">
    <source>
        <dbReference type="Proteomes" id="UP000612055"/>
    </source>
</evidence>
<dbReference type="PANTHER" id="PTHR13018">
    <property type="entry name" value="PROBABLE MEMBRANE PROTEIN DUF221-RELATED"/>
    <property type="match status" value="1"/>
</dbReference>
<feature type="domain" description="CSC1/OSCA1-like N-terminal transmembrane" evidence="11">
    <location>
        <begin position="38"/>
        <end position="196"/>
    </location>
</feature>
<dbReference type="InterPro" id="IPR003864">
    <property type="entry name" value="CSC1/OSCA1-like_7TM"/>
</dbReference>
<feature type="transmembrane region" description="Helical" evidence="9">
    <location>
        <begin position="1308"/>
        <end position="1328"/>
    </location>
</feature>
<evidence type="ECO:0000256" key="8">
    <source>
        <dbReference type="SAM" id="MobiDB-lite"/>
    </source>
</evidence>
<keyword evidence="6 9" id="KW-0472">Membrane</keyword>
<feature type="region of interest" description="Disordered" evidence="8">
    <location>
        <begin position="974"/>
        <end position="1007"/>
    </location>
</feature>
<protein>
    <recommendedName>
        <fullName evidence="15">ERD4-related membrane protein</fullName>
    </recommendedName>
</protein>
<feature type="region of interest" description="Disordered" evidence="8">
    <location>
        <begin position="773"/>
        <end position="862"/>
    </location>
</feature>
<evidence type="ECO:0000256" key="4">
    <source>
        <dbReference type="ARBA" id="ARBA00022692"/>
    </source>
</evidence>
<feature type="compositionally biased region" description="Polar residues" evidence="8">
    <location>
        <begin position="787"/>
        <end position="807"/>
    </location>
</feature>
<evidence type="ECO:0000259" key="12">
    <source>
        <dbReference type="Pfam" id="PF14703"/>
    </source>
</evidence>
<dbReference type="GO" id="GO:0005227">
    <property type="term" value="F:calcium-activated cation channel activity"/>
    <property type="evidence" value="ECO:0007669"/>
    <property type="project" value="InterPro"/>
</dbReference>
<evidence type="ECO:0000259" key="11">
    <source>
        <dbReference type="Pfam" id="PF13967"/>
    </source>
</evidence>
<dbReference type="Pfam" id="PF02714">
    <property type="entry name" value="RSN1_7TM"/>
    <property type="match status" value="1"/>
</dbReference>
<feature type="region of interest" description="Disordered" evidence="8">
    <location>
        <begin position="1"/>
        <end position="23"/>
    </location>
</feature>
<feature type="transmembrane region" description="Helical" evidence="9">
    <location>
        <begin position="123"/>
        <end position="146"/>
    </location>
</feature>
<dbReference type="Pfam" id="PF13967">
    <property type="entry name" value="RSN1_TM"/>
    <property type="match status" value="1"/>
</dbReference>
<comment type="subcellular location">
    <subcellularLocation>
        <location evidence="1">Membrane</location>
        <topology evidence="1">Multi-pass membrane protein</topology>
    </subcellularLocation>
</comment>
<feature type="compositionally biased region" description="Gly residues" evidence="8">
    <location>
        <begin position="478"/>
        <end position="487"/>
    </location>
</feature>
<evidence type="ECO:0000313" key="13">
    <source>
        <dbReference type="EMBL" id="KAG2489474.1"/>
    </source>
</evidence>
<keyword evidence="5 9" id="KW-1133">Transmembrane helix</keyword>
<dbReference type="Pfam" id="PF14703">
    <property type="entry name" value="PHM7_cyt"/>
    <property type="match status" value="1"/>
</dbReference>
<proteinExistence type="inferred from homology"/>
<feature type="compositionally biased region" description="Low complexity" evidence="8">
    <location>
        <begin position="808"/>
        <end position="823"/>
    </location>
</feature>
<evidence type="ECO:0000256" key="5">
    <source>
        <dbReference type="ARBA" id="ARBA00022989"/>
    </source>
</evidence>
<evidence type="ECO:0000259" key="10">
    <source>
        <dbReference type="Pfam" id="PF02714"/>
    </source>
</evidence>
<keyword evidence="14" id="KW-1185">Reference proteome</keyword>
<feature type="transmembrane region" description="Helical" evidence="9">
    <location>
        <begin position="42"/>
        <end position="63"/>
    </location>
</feature>
<dbReference type="PANTHER" id="PTHR13018:SF5">
    <property type="entry name" value="RE44586P"/>
    <property type="match status" value="1"/>
</dbReference>
<dbReference type="InterPro" id="IPR027815">
    <property type="entry name" value="CSC1/OSCA1-like_cyt"/>
</dbReference>
<feature type="coiled-coil region" evidence="7">
    <location>
        <begin position="1016"/>
        <end position="1043"/>
    </location>
</feature>
<organism evidence="13 14">
    <name type="scientific">Edaphochlamys debaryana</name>
    <dbReference type="NCBI Taxonomy" id="47281"/>
    <lineage>
        <taxon>Eukaryota</taxon>
        <taxon>Viridiplantae</taxon>
        <taxon>Chlorophyta</taxon>
        <taxon>core chlorophytes</taxon>
        <taxon>Chlorophyceae</taxon>
        <taxon>CS clade</taxon>
        <taxon>Chlamydomonadales</taxon>
        <taxon>Chlamydomonadales incertae sedis</taxon>
        <taxon>Edaphochlamys</taxon>
    </lineage>
</organism>
<feature type="transmembrane region" description="Helical" evidence="9">
    <location>
        <begin position="1356"/>
        <end position="1385"/>
    </location>
</feature>
<feature type="domain" description="CSC1/OSCA1-like 7TM region" evidence="10">
    <location>
        <begin position="1191"/>
        <end position="1421"/>
    </location>
</feature>
<evidence type="ECO:0000256" key="3">
    <source>
        <dbReference type="ARBA" id="ARBA00022448"/>
    </source>
</evidence>
<feature type="compositionally biased region" description="Low complexity" evidence="8">
    <location>
        <begin position="488"/>
        <end position="517"/>
    </location>
</feature>
<feature type="transmembrane region" description="Helical" evidence="9">
    <location>
        <begin position="1109"/>
        <end position="1128"/>
    </location>
</feature>
<name>A0A836BVW8_9CHLO</name>
<accession>A0A836BVW8</accession>
<dbReference type="InterPro" id="IPR045122">
    <property type="entry name" value="Csc1-like"/>
</dbReference>
<feature type="transmembrane region" description="Helical" evidence="9">
    <location>
        <begin position="1243"/>
        <end position="1264"/>
    </location>
</feature>
<evidence type="ECO:0000256" key="9">
    <source>
        <dbReference type="SAM" id="Phobius"/>
    </source>
</evidence>
<feature type="domain" description="CSC1/OSCA1-like cytosolic" evidence="12">
    <location>
        <begin position="949"/>
        <end position="1098"/>
    </location>
</feature>
<feature type="compositionally biased region" description="Low complexity" evidence="8">
    <location>
        <begin position="773"/>
        <end position="784"/>
    </location>
</feature>
<feature type="compositionally biased region" description="Low complexity" evidence="8">
    <location>
        <begin position="974"/>
        <end position="1005"/>
    </location>
</feature>
<dbReference type="GO" id="GO:0005886">
    <property type="term" value="C:plasma membrane"/>
    <property type="evidence" value="ECO:0007669"/>
    <property type="project" value="TreeGrafter"/>
</dbReference>
<evidence type="ECO:0000256" key="1">
    <source>
        <dbReference type="ARBA" id="ARBA00004141"/>
    </source>
</evidence>
<evidence type="ECO:0008006" key="15">
    <source>
        <dbReference type="Google" id="ProtNLM"/>
    </source>
</evidence>
<evidence type="ECO:0000256" key="6">
    <source>
        <dbReference type="ARBA" id="ARBA00023136"/>
    </source>
</evidence>
<keyword evidence="7" id="KW-0175">Coiled coil</keyword>
<comment type="caution">
    <text evidence="13">The sequence shown here is derived from an EMBL/GenBank/DDBJ whole genome shotgun (WGS) entry which is preliminary data.</text>
</comment>
<reference evidence="13" key="1">
    <citation type="journal article" date="2020" name="bioRxiv">
        <title>Comparative genomics of Chlamydomonas.</title>
        <authorList>
            <person name="Craig R.J."/>
            <person name="Hasan A.R."/>
            <person name="Ness R.W."/>
            <person name="Keightley P.D."/>
        </authorList>
    </citation>
    <scope>NUCLEOTIDE SEQUENCE</scope>
    <source>
        <strain evidence="13">CCAP 11/70</strain>
    </source>
</reference>
<dbReference type="Proteomes" id="UP000612055">
    <property type="component" value="Unassembled WGS sequence"/>
</dbReference>
<evidence type="ECO:0000256" key="7">
    <source>
        <dbReference type="SAM" id="Coils"/>
    </source>
</evidence>
<sequence>MSDISDRKNGQFVDRSPGPPPPPPDILDVQYIVSDSQVLGALYVNFALGAACVFGFVVLRGWVSGPGGVFQRRQELQDLFMRPPRLVLGTVRQIWNWLAPLLAVSDADIVRCAGFDALVLTRVLLLGLQMFTVMTILGVVVLIPAYRSQSNLHEVEASSGSLATITVANISPGSKMFLLPFFFTYIFTVYCCAVLWVNNLCYTQLRLAYFQCMDVLPPEAALEAADKGGAQTPAGARTPGGPASAGHGFAGATAAAEAAAGAEAKAAAGPNTPGGAAAGFAVPAEEGQAGETVAVPEMAQRSMWFNVANFVAPPLRMMLDHLDWMGPLQRAAAVFGLRNLRLPMVHDDQAPAYARLYKKDEDMLGWDQQSLAVVGETPEGRFKEAGAVSAAVSGLGPEDEPRGRPGQLPAVLPYWRPAAVLSSLKPGEGKLREEEASLPISPTTAPAAFSELRRRPTALRAVAAATAAAAAATAGLGARAGGGGGRNGALDPASDGGSDRGVSGSAASSTAAGPAGPSAAVTPGAYAYLRHANSSVAPIDDIDALQASVVAAARAAAAPTRTDRELLSDTSQPLYPGKVNARTRQLLRVPLPPPPDGTVPTSAYPRTNNIAASTAGHGQAFIPSDAMGDPSNTCTRLVNARHFVVLIRKVHLQRGPSPINRMAALAYVIVSSLRSGMTFAAAKAAAAAANVGSAMPHRRNALASHAHVKVSAQAREDAESEGAAEAEVRAARATTVKGKDKTILEILRYYSMFRFGQSERDFLHFASARTAAPAAARGHTTPAGSTAYGNSRFRVTSSASPQLPSRLSASPGPGPVAEAAEAPDLQPATPGSNHPNPSLAAVKAPTAAGSAGNDKPVVTPYPSSITPRHHMHEGPVLQAVKEAQAAMNAADARAEADEDAEEDPNGSAVAHVIRTLYPRSFLGLVPVVDHGHVDKLISAWDAKMIHLAAAVRELRLAQARLLDHGDLEAGVKSGSAAASSAKPGQPGPAKAAGATAAAGSGTPGPCGDRLPGFRSVEAIRESISELREQVTELEGKIEAARAEALTKPIGTAYFAMFNDALDAQMLAQCPRVIPPRGPGTLISFEAAPAPAPEDVYWPALWSTDELSLIWRRIAIVLPMAIIFFIPIGPLQGALANLNIALCAGRAPEQPSPLPLDSRAAQGAPLQPPSSDTVAAANDIYLDWFCNPDTFWEKLANSLLTGVLPSVLGLVWGAVIMPQWFHMCSSISRRSTSLSAMEREMQTWWFWYSLVNTFLGAMMGGGFLGQLGTYLSNPTNLLTRLGTAVPTTANFFIQFVIARALMTNFVRLIWPHASSMLGAIFRSLLRLLVPRSLHQAAVLHMIPTSRAAGWYNGIVQVFMFGFAFAVVAPLILPCCCFFFLTGYFAYRYCILYVFERGYESGGRMWPVLFDQMMGFLVLMELFSGAILFVNGSFALAIVMWSTLTPPLAFFWHFNRHRYLLPLHHPPLSLVAREPVGAAVDPLVYTPPALRPGAIGWYPEQGKVWEKYGIPRHCC</sequence>
<comment type="similarity">
    <text evidence="2">Belongs to the CSC1 (TC 1.A.17) family.</text>
</comment>
<keyword evidence="4 9" id="KW-0812">Transmembrane</keyword>